<proteinExistence type="predicted"/>
<dbReference type="AlphaFoldDB" id="A0A645BVC9"/>
<reference evidence="1" key="1">
    <citation type="submission" date="2019-08" db="EMBL/GenBank/DDBJ databases">
        <authorList>
            <person name="Kucharzyk K."/>
            <person name="Murdoch R.W."/>
            <person name="Higgins S."/>
            <person name="Loffler F."/>
        </authorList>
    </citation>
    <scope>NUCLEOTIDE SEQUENCE</scope>
</reference>
<protein>
    <submittedName>
        <fullName evidence="1">Uncharacterized protein</fullName>
    </submittedName>
</protein>
<name>A0A645BVC9_9ZZZZ</name>
<organism evidence="1">
    <name type="scientific">bioreactor metagenome</name>
    <dbReference type="NCBI Taxonomy" id="1076179"/>
    <lineage>
        <taxon>unclassified sequences</taxon>
        <taxon>metagenomes</taxon>
        <taxon>ecological metagenomes</taxon>
    </lineage>
</organism>
<evidence type="ECO:0000313" key="1">
    <source>
        <dbReference type="EMBL" id="MPM69157.1"/>
    </source>
</evidence>
<dbReference type="EMBL" id="VSSQ01022682">
    <property type="protein sequence ID" value="MPM69157.1"/>
    <property type="molecule type" value="Genomic_DNA"/>
</dbReference>
<sequence>MKAYFILKCSYLPVEKTVSDTQKSAVVKMQYPVGIFIRENGQLS</sequence>
<comment type="caution">
    <text evidence="1">The sequence shown here is derived from an EMBL/GenBank/DDBJ whole genome shotgun (WGS) entry which is preliminary data.</text>
</comment>
<gene>
    <name evidence="1" type="ORF">SDC9_116101</name>
</gene>
<accession>A0A645BVC9</accession>